<feature type="compositionally biased region" description="Polar residues" evidence="1">
    <location>
        <begin position="298"/>
        <end position="313"/>
    </location>
</feature>
<evidence type="ECO:0000313" key="2">
    <source>
        <dbReference type="EMBL" id="KAK7692364.1"/>
    </source>
</evidence>
<comment type="caution">
    <text evidence="2">The sequence shown here is derived from an EMBL/GenBank/DDBJ whole genome shotgun (WGS) entry which is preliminary data.</text>
</comment>
<sequence length="501" mass="53522">MVKAFLSRSKSTVNHDSASDAPTARSQPRPSSSSTVFPSLLKLDTSSSSSKTPSSSSRPSSVPQSAVTSRGDRPAPLVSLKLTAPSFLDVVVRDRESKQPVYIIETVRDSTSIYRLNPEADEAIKVSTVQWPNSITRSKFKSGRSVLMANDRWREAEELLKLGPLGSVGTRKFNIPHYPHSFKWKLIPGGHFYCSTAGANGPFAILDSSVLSAPARLSIFHNCLEEDDTRTQESYRGIPVLLLDYLVTTCLLLVTDVQEWMDRQQTPSGTVRIPGSSIPAVKRWLAIIHNQPLPPSAPTHSESVSPAETTISSAPWGGSERRISTSSTSPPVSSSATTTPPTPSTPGTSLDYTMARPISEEIPPVPPLPTSPPEANIVLPYLYTHPSSSAPHLLQGLSTPSTSSSPGPSSSSIRAPRRLPKPPILPLSPPPPPPPDTSSWHTVNEPLRTSEPGPSTSALVQRSPSPSGQSSSSGSLHSRSRSSRGSMGRLVSPPSLPSSVV</sequence>
<feature type="region of interest" description="Disordered" evidence="1">
    <location>
        <begin position="391"/>
        <end position="501"/>
    </location>
</feature>
<feature type="compositionally biased region" description="Low complexity" evidence="1">
    <location>
        <begin position="398"/>
        <end position="414"/>
    </location>
</feature>
<evidence type="ECO:0000256" key="1">
    <source>
        <dbReference type="SAM" id="MobiDB-lite"/>
    </source>
</evidence>
<feature type="region of interest" description="Disordered" evidence="1">
    <location>
        <begin position="1"/>
        <end position="73"/>
    </location>
</feature>
<keyword evidence="3" id="KW-1185">Reference proteome</keyword>
<feature type="compositionally biased region" description="Pro residues" evidence="1">
    <location>
        <begin position="421"/>
        <end position="436"/>
    </location>
</feature>
<accession>A0AAW0GS46</accession>
<evidence type="ECO:0000313" key="3">
    <source>
        <dbReference type="Proteomes" id="UP001385951"/>
    </source>
</evidence>
<protein>
    <submittedName>
        <fullName evidence="2">Uncharacterized protein</fullName>
    </submittedName>
</protein>
<feature type="region of interest" description="Disordered" evidence="1">
    <location>
        <begin position="295"/>
        <end position="352"/>
    </location>
</feature>
<proteinExistence type="predicted"/>
<dbReference type="Proteomes" id="UP001385951">
    <property type="component" value="Unassembled WGS sequence"/>
</dbReference>
<feature type="compositionally biased region" description="Polar residues" evidence="1">
    <location>
        <begin position="24"/>
        <end position="37"/>
    </location>
</feature>
<feature type="compositionally biased region" description="Low complexity" evidence="1">
    <location>
        <begin position="38"/>
        <end position="61"/>
    </location>
</feature>
<reference evidence="2 3" key="1">
    <citation type="submission" date="2022-09" db="EMBL/GenBank/DDBJ databases">
        <authorList>
            <person name="Palmer J.M."/>
        </authorList>
    </citation>
    <scope>NUCLEOTIDE SEQUENCE [LARGE SCALE GENOMIC DNA]</scope>
    <source>
        <strain evidence="2 3">DSM 7382</strain>
    </source>
</reference>
<name>A0AAW0GS46_9APHY</name>
<organism evidence="2 3">
    <name type="scientific">Cerrena zonata</name>
    <dbReference type="NCBI Taxonomy" id="2478898"/>
    <lineage>
        <taxon>Eukaryota</taxon>
        <taxon>Fungi</taxon>
        <taxon>Dikarya</taxon>
        <taxon>Basidiomycota</taxon>
        <taxon>Agaricomycotina</taxon>
        <taxon>Agaricomycetes</taxon>
        <taxon>Polyporales</taxon>
        <taxon>Cerrenaceae</taxon>
        <taxon>Cerrena</taxon>
    </lineage>
</organism>
<feature type="compositionally biased region" description="Low complexity" evidence="1">
    <location>
        <begin position="460"/>
        <end position="501"/>
    </location>
</feature>
<dbReference type="AlphaFoldDB" id="A0AAW0GS46"/>
<dbReference type="EMBL" id="JASBNA010000004">
    <property type="protein sequence ID" value="KAK7692364.1"/>
    <property type="molecule type" value="Genomic_DNA"/>
</dbReference>
<feature type="compositionally biased region" description="Low complexity" evidence="1">
    <location>
        <begin position="324"/>
        <end position="349"/>
    </location>
</feature>
<gene>
    <name evidence="2" type="ORF">QCA50_003989</name>
</gene>